<dbReference type="InterPro" id="IPR025227">
    <property type="entry name" value="DUF4169"/>
</dbReference>
<accession>A0A1V8RW06</accession>
<dbReference type="Pfam" id="PF13770">
    <property type="entry name" value="DUF4169"/>
    <property type="match status" value="1"/>
</dbReference>
<proteinExistence type="predicted"/>
<evidence type="ECO:0000313" key="3">
    <source>
        <dbReference type="Proteomes" id="UP000191905"/>
    </source>
</evidence>
<dbReference type="EMBL" id="MDET01000001">
    <property type="protein sequence ID" value="OQM77376.1"/>
    <property type="molecule type" value="Genomic_DNA"/>
</dbReference>
<dbReference type="AlphaFoldDB" id="A0A1V8RW06"/>
<dbReference type="OrthoDB" id="7173889at2"/>
<name>A0A1V8RW06_9HYPH</name>
<organism evidence="2 3">
    <name type="scientific">Manganibacter manganicus</name>
    <dbReference type="NCBI Taxonomy" id="1873176"/>
    <lineage>
        <taxon>Bacteria</taxon>
        <taxon>Pseudomonadati</taxon>
        <taxon>Pseudomonadota</taxon>
        <taxon>Alphaproteobacteria</taxon>
        <taxon>Hyphomicrobiales</taxon>
        <taxon>Phyllobacteriaceae</taxon>
        <taxon>Manganibacter</taxon>
    </lineage>
</organism>
<sequence>MAEIVNLRQARKHKARQEKEKVAERNRAIHGRAKAERETERLLSQKTERFLDAHRRMPKGE</sequence>
<keyword evidence="3" id="KW-1185">Reference proteome</keyword>
<protein>
    <recommendedName>
        <fullName evidence="4">DUF4169 domain-containing protein</fullName>
    </recommendedName>
</protein>
<comment type="caution">
    <text evidence="2">The sequence shown here is derived from an EMBL/GenBank/DDBJ whole genome shotgun (WGS) entry which is preliminary data.</text>
</comment>
<dbReference type="Proteomes" id="UP000191905">
    <property type="component" value="Unassembled WGS sequence"/>
</dbReference>
<gene>
    <name evidence="2" type="ORF">BFN67_00570</name>
</gene>
<reference evidence="2 3" key="1">
    <citation type="journal article" date="2016" name="Int. J. Syst. Evol. Microbiol.">
        <title>Pseudaminobacter manganicus sp. nov., isolated from sludge of a manganese mine.</title>
        <authorList>
            <person name="Li J."/>
            <person name="Huang J."/>
            <person name="Liao S."/>
            <person name="Wang G."/>
        </authorList>
    </citation>
    <scope>NUCLEOTIDE SEQUENCE [LARGE SCALE GENOMIC DNA]</scope>
    <source>
        <strain evidence="2 3">JH-7</strain>
    </source>
</reference>
<evidence type="ECO:0008006" key="4">
    <source>
        <dbReference type="Google" id="ProtNLM"/>
    </source>
</evidence>
<dbReference type="RefSeq" id="WP_080917644.1">
    <property type="nucleotide sequence ID" value="NZ_MDET01000001.1"/>
</dbReference>
<feature type="region of interest" description="Disordered" evidence="1">
    <location>
        <begin position="1"/>
        <end position="25"/>
    </location>
</feature>
<evidence type="ECO:0000313" key="2">
    <source>
        <dbReference type="EMBL" id="OQM77376.1"/>
    </source>
</evidence>
<dbReference type="STRING" id="1873176.BFN67_00570"/>
<evidence type="ECO:0000256" key="1">
    <source>
        <dbReference type="SAM" id="MobiDB-lite"/>
    </source>
</evidence>